<gene>
    <name evidence="3" type="ORF">SAMN04489713_11568</name>
</gene>
<accession>A0A1I5RCH3</accession>
<evidence type="ECO:0000256" key="2">
    <source>
        <dbReference type="SAM" id="SignalP"/>
    </source>
</evidence>
<keyword evidence="2" id="KW-0732">Signal</keyword>
<dbReference type="AlphaFoldDB" id="A0A1I5RCH3"/>
<evidence type="ECO:0000313" key="4">
    <source>
        <dbReference type="Proteomes" id="UP000183413"/>
    </source>
</evidence>
<sequence>MKRVLRAGLVAAVLAGAAAPAAAATTPPDPAPGGPQRPFEPDVAGPRNLDSLRVTATKGEGRSVTVAFDRRSRTAEGTVPAGARRFVFLFDRAISFNPQAFPTCARTVITEDGPDACPPGSQVGSGIGTSFDGTEQPVLVFNTGVGSLPGVLVVLPETNVVLKQTFERVSTPYRGTYRWTLDEILPPTSVPPQDRAGTSRFRLAFGATTHRHGRPIGFAETSARPGTPMRFGLWSEFVTGQVVLPTSTTALR</sequence>
<dbReference type="STRING" id="1993.SAMN04489713_11568"/>
<feature type="chain" id="PRO_5010249614" evidence="2">
    <location>
        <begin position="24"/>
        <end position="252"/>
    </location>
</feature>
<protein>
    <submittedName>
        <fullName evidence="3">Uncharacterized protein</fullName>
    </submittedName>
</protein>
<dbReference type="InParanoid" id="A0A1I5RCH3"/>
<dbReference type="EMBL" id="FOVH01000015">
    <property type="protein sequence ID" value="SFP56155.1"/>
    <property type="molecule type" value="Genomic_DNA"/>
</dbReference>
<keyword evidence="4" id="KW-1185">Reference proteome</keyword>
<organism evidence="3 4">
    <name type="scientific">Actinomadura madurae</name>
    <dbReference type="NCBI Taxonomy" id="1993"/>
    <lineage>
        <taxon>Bacteria</taxon>
        <taxon>Bacillati</taxon>
        <taxon>Actinomycetota</taxon>
        <taxon>Actinomycetes</taxon>
        <taxon>Streptosporangiales</taxon>
        <taxon>Thermomonosporaceae</taxon>
        <taxon>Actinomadura</taxon>
    </lineage>
</organism>
<feature type="signal peptide" evidence="2">
    <location>
        <begin position="1"/>
        <end position="23"/>
    </location>
</feature>
<evidence type="ECO:0000256" key="1">
    <source>
        <dbReference type="SAM" id="MobiDB-lite"/>
    </source>
</evidence>
<name>A0A1I5RCH3_9ACTN</name>
<dbReference type="Proteomes" id="UP000183413">
    <property type="component" value="Unassembled WGS sequence"/>
</dbReference>
<evidence type="ECO:0000313" key="3">
    <source>
        <dbReference type="EMBL" id="SFP56155.1"/>
    </source>
</evidence>
<proteinExistence type="predicted"/>
<reference evidence="3 4" key="1">
    <citation type="submission" date="2016-10" db="EMBL/GenBank/DDBJ databases">
        <authorList>
            <person name="de Groot N.N."/>
        </authorList>
    </citation>
    <scope>NUCLEOTIDE SEQUENCE [LARGE SCALE GENOMIC DNA]</scope>
    <source>
        <strain evidence="3 4">DSM 43067</strain>
    </source>
</reference>
<dbReference type="eggNOG" id="ENOG5033UXX">
    <property type="taxonomic scope" value="Bacteria"/>
</dbReference>
<dbReference type="RefSeq" id="WP_075023545.1">
    <property type="nucleotide sequence ID" value="NZ_FOVH01000015.1"/>
</dbReference>
<feature type="region of interest" description="Disordered" evidence="1">
    <location>
        <begin position="20"/>
        <end position="47"/>
    </location>
</feature>